<evidence type="ECO:0000313" key="3">
    <source>
        <dbReference type="Proteomes" id="UP000612712"/>
    </source>
</evidence>
<protein>
    <recommendedName>
        <fullName evidence="4">3-methyladenine DNA glycosylase</fullName>
    </recommendedName>
</protein>
<dbReference type="AlphaFoldDB" id="A0A8H9Y5N4"/>
<organism evidence="2 3">
    <name type="scientific">Corynebacterium bovis DSM 20582 = CIP 54.80</name>
    <dbReference type="NCBI Taxonomy" id="927655"/>
    <lineage>
        <taxon>Bacteria</taxon>
        <taxon>Bacillati</taxon>
        <taxon>Actinomycetota</taxon>
        <taxon>Actinomycetes</taxon>
        <taxon>Mycobacteriales</taxon>
        <taxon>Corynebacteriaceae</taxon>
        <taxon>Corynebacterium</taxon>
    </lineage>
</organism>
<sequence>MTSSPSPAATGGADTTAATGPATDTAPAEITGPTTAAATATGTAPGTGGTGTPAVTRYLDADDWTRRRDDHRATVADLTAAHRDRRSRGLRHPVWDFMFTYYPTTPGALSHWHPGAGTALEIVPGEDLPHHRDSYVTVTGPDGRRWWTVDPARVLARRGRAVGFIHRLLSATADRPPVLGCFGLHEWAMVYRDTPRHPEPLRLGRDGTDALVESSTLMCTHVDAYRFFTDAAAPRNARRLTRRDQVDTEQPGCLHATMDLYKWATKLGPLVPGDLWLDTFRLACDVRMLDMQASPYDLSGWGLDPVRVETPAGRAEYVRRQRAVADRGGQLRHRLIALLEGTYPQDLPTMSSCGR</sequence>
<name>A0A8H9Y5N4_9CORY</name>
<accession>A0A8H9Y5N4</accession>
<feature type="region of interest" description="Disordered" evidence="1">
    <location>
        <begin position="1"/>
        <end position="55"/>
    </location>
</feature>
<evidence type="ECO:0000313" key="2">
    <source>
        <dbReference type="EMBL" id="MBB3115174.1"/>
    </source>
</evidence>
<dbReference type="GeneID" id="60808736"/>
<comment type="caution">
    <text evidence="2">The sequence shown here is derived from an EMBL/GenBank/DDBJ whole genome shotgun (WGS) entry which is preliminary data.</text>
</comment>
<dbReference type="Proteomes" id="UP000612712">
    <property type="component" value="Unassembled WGS sequence"/>
</dbReference>
<proteinExistence type="predicted"/>
<evidence type="ECO:0000256" key="1">
    <source>
        <dbReference type="SAM" id="MobiDB-lite"/>
    </source>
</evidence>
<gene>
    <name evidence="2" type="ORF">FHU32_000362</name>
</gene>
<dbReference type="EMBL" id="JACHWT010000001">
    <property type="protein sequence ID" value="MBB3115174.1"/>
    <property type="molecule type" value="Genomic_DNA"/>
</dbReference>
<evidence type="ECO:0008006" key="4">
    <source>
        <dbReference type="Google" id="ProtNLM"/>
    </source>
</evidence>
<dbReference type="RefSeq" id="WP_010266309.1">
    <property type="nucleotide sequence ID" value="NZ_AENJ01000081.1"/>
</dbReference>
<feature type="compositionally biased region" description="Low complexity" evidence="1">
    <location>
        <begin position="7"/>
        <end position="44"/>
    </location>
</feature>
<reference evidence="2" key="1">
    <citation type="submission" date="2020-08" db="EMBL/GenBank/DDBJ databases">
        <title>Sequencing the genomes of 1000 actinobacteria strains.</title>
        <authorList>
            <person name="Klenk H.-P."/>
        </authorList>
    </citation>
    <scope>NUCLEOTIDE SEQUENCE</scope>
    <source>
        <strain evidence="2">DSM 20582</strain>
    </source>
</reference>